<evidence type="ECO:0000256" key="1">
    <source>
        <dbReference type="RuleBase" id="RU003682"/>
    </source>
</evidence>
<dbReference type="eggNOG" id="KOG0143">
    <property type="taxonomic scope" value="Eukaryota"/>
</dbReference>
<dbReference type="Pfam" id="PF03171">
    <property type="entry name" value="2OG-FeII_Oxy"/>
    <property type="match status" value="1"/>
</dbReference>
<dbReference type="KEGG" id="ehx:EMIHUDRAFT_110301"/>
<dbReference type="InterPro" id="IPR044861">
    <property type="entry name" value="IPNS-like_FE2OG_OXY"/>
</dbReference>
<dbReference type="InterPro" id="IPR005123">
    <property type="entry name" value="Oxoglu/Fe-dep_dioxygenase_dom"/>
</dbReference>
<dbReference type="PROSITE" id="PS51471">
    <property type="entry name" value="FE2OG_OXY"/>
    <property type="match status" value="1"/>
</dbReference>
<keyword evidence="1" id="KW-0408">Iron</keyword>
<dbReference type="GeneID" id="17281520"/>
<organism evidence="3 4">
    <name type="scientific">Emiliania huxleyi (strain CCMP1516)</name>
    <dbReference type="NCBI Taxonomy" id="280463"/>
    <lineage>
        <taxon>Eukaryota</taxon>
        <taxon>Haptista</taxon>
        <taxon>Haptophyta</taxon>
        <taxon>Prymnesiophyceae</taxon>
        <taxon>Isochrysidales</taxon>
        <taxon>Noelaerhabdaceae</taxon>
        <taxon>Emiliania</taxon>
    </lineage>
</organism>
<evidence type="ECO:0000313" key="3">
    <source>
        <dbReference type="EnsemblProtists" id="EOD36250"/>
    </source>
</evidence>
<dbReference type="SUPFAM" id="SSF51197">
    <property type="entry name" value="Clavaminate synthase-like"/>
    <property type="match status" value="1"/>
</dbReference>
<dbReference type="EnsemblProtists" id="EOD36250">
    <property type="protein sequence ID" value="EOD36250"/>
    <property type="gene ID" value="EMIHUDRAFT_110301"/>
</dbReference>
<dbReference type="Proteomes" id="UP000013827">
    <property type="component" value="Unassembled WGS sequence"/>
</dbReference>
<dbReference type="Pfam" id="PF14226">
    <property type="entry name" value="DIOX_N"/>
    <property type="match status" value="1"/>
</dbReference>
<dbReference type="InterPro" id="IPR050231">
    <property type="entry name" value="Iron_ascorbate_oxido_reductase"/>
</dbReference>
<reference evidence="4" key="1">
    <citation type="journal article" date="2013" name="Nature">
        <title>Pan genome of the phytoplankton Emiliania underpins its global distribution.</title>
        <authorList>
            <person name="Read B.A."/>
            <person name="Kegel J."/>
            <person name="Klute M.J."/>
            <person name="Kuo A."/>
            <person name="Lefebvre S.C."/>
            <person name="Maumus F."/>
            <person name="Mayer C."/>
            <person name="Miller J."/>
            <person name="Monier A."/>
            <person name="Salamov A."/>
            <person name="Young J."/>
            <person name="Aguilar M."/>
            <person name="Claverie J.M."/>
            <person name="Frickenhaus S."/>
            <person name="Gonzalez K."/>
            <person name="Herman E.K."/>
            <person name="Lin Y.C."/>
            <person name="Napier J."/>
            <person name="Ogata H."/>
            <person name="Sarno A.F."/>
            <person name="Shmutz J."/>
            <person name="Schroeder D."/>
            <person name="de Vargas C."/>
            <person name="Verret F."/>
            <person name="von Dassow P."/>
            <person name="Valentin K."/>
            <person name="Van de Peer Y."/>
            <person name="Wheeler G."/>
            <person name="Dacks J.B."/>
            <person name="Delwiche C.F."/>
            <person name="Dyhrman S.T."/>
            <person name="Glockner G."/>
            <person name="John U."/>
            <person name="Richards T."/>
            <person name="Worden A.Z."/>
            <person name="Zhang X."/>
            <person name="Grigoriev I.V."/>
            <person name="Allen A.E."/>
            <person name="Bidle K."/>
            <person name="Borodovsky M."/>
            <person name="Bowler C."/>
            <person name="Brownlee C."/>
            <person name="Cock J.M."/>
            <person name="Elias M."/>
            <person name="Gladyshev V.N."/>
            <person name="Groth M."/>
            <person name="Guda C."/>
            <person name="Hadaegh A."/>
            <person name="Iglesias-Rodriguez M.D."/>
            <person name="Jenkins J."/>
            <person name="Jones B.M."/>
            <person name="Lawson T."/>
            <person name="Leese F."/>
            <person name="Lindquist E."/>
            <person name="Lobanov A."/>
            <person name="Lomsadze A."/>
            <person name="Malik S.B."/>
            <person name="Marsh M.E."/>
            <person name="Mackinder L."/>
            <person name="Mock T."/>
            <person name="Mueller-Roeber B."/>
            <person name="Pagarete A."/>
            <person name="Parker M."/>
            <person name="Probert I."/>
            <person name="Quesneville H."/>
            <person name="Raines C."/>
            <person name="Rensing S.A."/>
            <person name="Riano-Pachon D.M."/>
            <person name="Richier S."/>
            <person name="Rokitta S."/>
            <person name="Shiraiwa Y."/>
            <person name="Soanes D.M."/>
            <person name="van der Giezen M."/>
            <person name="Wahlund T.M."/>
            <person name="Williams B."/>
            <person name="Wilson W."/>
            <person name="Wolfe G."/>
            <person name="Wurch L.L."/>
        </authorList>
    </citation>
    <scope>NUCLEOTIDE SEQUENCE</scope>
</reference>
<proteinExistence type="inferred from homology"/>
<dbReference type="PANTHER" id="PTHR47990">
    <property type="entry name" value="2-OXOGLUTARATE (2OG) AND FE(II)-DEPENDENT OXYGENASE SUPERFAMILY PROTEIN-RELATED"/>
    <property type="match status" value="1"/>
</dbReference>
<dbReference type="GO" id="GO:0016491">
    <property type="term" value="F:oxidoreductase activity"/>
    <property type="evidence" value="ECO:0007669"/>
    <property type="project" value="UniProtKB-KW"/>
</dbReference>
<dbReference type="InterPro" id="IPR026992">
    <property type="entry name" value="DIOX_N"/>
</dbReference>
<accession>A0A0D3KKG5</accession>
<dbReference type="PRINTS" id="PR00682">
    <property type="entry name" value="IPNSYNTHASE"/>
</dbReference>
<keyword evidence="4" id="KW-1185">Reference proteome</keyword>
<sequence>MAVKQGAQPPSKVQISRLAGIRHCGSSATALMVATVDLSPFMADEGVVVGAVPTASQLAGAKAIDLACRDTGFVQVINFGVSAELRRRAFAAAEALFAQPEEHKRERLARLQPATNTGYAPVGLESLNRARPADLKEAPELGLNNFAGCPNGYEETALELWRALELAARRYALACALALGLETDYFLRSLQRFDLCTLRMPPLDCKRRMLHYPPCDPPAEGRGRQPVSSSAIRVGEHTDFGAYTFLLLGDGAQGLQVKSVAGGEVGGAAGGEGEGWADVVPEPQPEGVVGAVVNTGALLARWTNDVWCATAHRVIVPTAAAAAAHRYSIACFIDPDADFVVAVDPRFARPGEELRYPPTTGLEYLMGKLREAQGVQKPAASGRD</sequence>
<evidence type="ECO:0000259" key="2">
    <source>
        <dbReference type="PROSITE" id="PS51471"/>
    </source>
</evidence>
<keyword evidence="1" id="KW-0560">Oxidoreductase</keyword>
<dbReference type="AlphaFoldDB" id="A0A0D3KKG5"/>
<comment type="similarity">
    <text evidence="1">Belongs to the iron/ascorbate-dependent oxidoreductase family.</text>
</comment>
<feature type="domain" description="Fe2OG dioxygenase" evidence="2">
    <location>
        <begin position="201"/>
        <end position="335"/>
    </location>
</feature>
<dbReference type="InterPro" id="IPR027443">
    <property type="entry name" value="IPNS-like_sf"/>
</dbReference>
<dbReference type="STRING" id="2903.R1FB79"/>
<keyword evidence="1" id="KW-0479">Metal-binding</keyword>
<name>A0A0D3KKG5_EMIH1</name>
<dbReference type="RefSeq" id="XP_005788679.1">
    <property type="nucleotide sequence ID" value="XM_005788622.1"/>
</dbReference>
<reference evidence="3" key="2">
    <citation type="submission" date="2024-10" db="UniProtKB">
        <authorList>
            <consortium name="EnsemblProtists"/>
        </authorList>
    </citation>
    <scope>IDENTIFICATION</scope>
</reference>
<evidence type="ECO:0000313" key="4">
    <source>
        <dbReference type="Proteomes" id="UP000013827"/>
    </source>
</evidence>
<dbReference type="Gene3D" id="2.60.120.330">
    <property type="entry name" value="B-lactam Antibiotic, Isopenicillin N Synthase, Chain"/>
    <property type="match status" value="1"/>
</dbReference>
<protein>
    <recommendedName>
        <fullName evidence="2">Fe2OG dioxygenase domain-containing protein</fullName>
    </recommendedName>
</protein>
<dbReference type="HOGENOM" id="CLU_010119_6_3_1"/>
<dbReference type="PaxDb" id="2903-EOD36250"/>
<dbReference type="GO" id="GO:0046872">
    <property type="term" value="F:metal ion binding"/>
    <property type="evidence" value="ECO:0007669"/>
    <property type="project" value="UniProtKB-KW"/>
</dbReference>